<dbReference type="InterPro" id="IPR036465">
    <property type="entry name" value="vWFA_dom_sf"/>
</dbReference>
<dbReference type="SUPFAM" id="SSF53300">
    <property type="entry name" value="vWA-like"/>
    <property type="match status" value="1"/>
</dbReference>
<dbReference type="InterPro" id="IPR008969">
    <property type="entry name" value="CarboxyPept-like_regulatory"/>
</dbReference>
<evidence type="ECO:0000313" key="2">
    <source>
        <dbReference type="EMBL" id="SIR41052.1"/>
    </source>
</evidence>
<dbReference type="InterPro" id="IPR022156">
    <property type="entry name" value="Uncharacterised_YfbK_N"/>
</dbReference>
<dbReference type="SMART" id="SM00327">
    <property type="entry name" value="VWA"/>
    <property type="match status" value="1"/>
</dbReference>
<evidence type="ECO:0000313" key="3">
    <source>
        <dbReference type="Proteomes" id="UP000185924"/>
    </source>
</evidence>
<dbReference type="Pfam" id="PF00092">
    <property type="entry name" value="VWA"/>
    <property type="match status" value="1"/>
</dbReference>
<dbReference type="Gene3D" id="2.60.40.1120">
    <property type="entry name" value="Carboxypeptidase-like, regulatory domain"/>
    <property type="match status" value="1"/>
</dbReference>
<dbReference type="InterPro" id="IPR019793">
    <property type="entry name" value="Peroxidases_heam-ligand_BS"/>
</dbReference>
<proteinExistence type="predicted"/>
<dbReference type="Pfam" id="PF12034">
    <property type="entry name" value="YfbK_C"/>
    <property type="match status" value="1"/>
</dbReference>
<protein>
    <submittedName>
        <fullName evidence="2">Ca-activated chloride channel family protein</fullName>
    </submittedName>
</protein>
<evidence type="ECO:0000259" key="1">
    <source>
        <dbReference type="PROSITE" id="PS50234"/>
    </source>
</evidence>
<dbReference type="CDD" id="cd01465">
    <property type="entry name" value="vWA_subgroup"/>
    <property type="match status" value="1"/>
</dbReference>
<dbReference type="Pfam" id="PF13715">
    <property type="entry name" value="CarbopepD_reg_2"/>
    <property type="match status" value="1"/>
</dbReference>
<dbReference type="PANTHER" id="PTHR10579">
    <property type="entry name" value="CALCIUM-ACTIVATED CHLORIDE CHANNEL REGULATOR"/>
    <property type="match status" value="1"/>
</dbReference>
<dbReference type="EMBL" id="FTNM01000006">
    <property type="protein sequence ID" value="SIR41052.1"/>
    <property type="molecule type" value="Genomic_DNA"/>
</dbReference>
<reference evidence="3" key="1">
    <citation type="submission" date="2017-01" db="EMBL/GenBank/DDBJ databases">
        <authorList>
            <person name="Varghese N."/>
            <person name="Submissions S."/>
        </authorList>
    </citation>
    <scope>NUCLEOTIDE SEQUENCE [LARGE SCALE GENOMIC DNA]</scope>
    <source>
        <strain evidence="3">DM9</strain>
    </source>
</reference>
<dbReference type="Pfam" id="PF12450">
    <property type="entry name" value="vWF_A"/>
    <property type="match status" value="1"/>
</dbReference>
<organism evidence="2 3">
    <name type="scientific">Pontibacter lucknowensis</name>
    <dbReference type="NCBI Taxonomy" id="1077936"/>
    <lineage>
        <taxon>Bacteria</taxon>
        <taxon>Pseudomonadati</taxon>
        <taxon>Bacteroidota</taxon>
        <taxon>Cytophagia</taxon>
        <taxon>Cytophagales</taxon>
        <taxon>Hymenobacteraceae</taxon>
        <taxon>Pontibacter</taxon>
    </lineage>
</organism>
<dbReference type="InterPro" id="IPR002035">
    <property type="entry name" value="VWF_A"/>
</dbReference>
<gene>
    <name evidence="2" type="ORF">SAMN05421545_3483</name>
</gene>
<dbReference type="AlphaFoldDB" id="A0A1N7APR1"/>
<dbReference type="STRING" id="1077936.SAMN05421545_3483"/>
<dbReference type="Proteomes" id="UP000185924">
    <property type="component" value="Unassembled WGS sequence"/>
</dbReference>
<dbReference type="InterPro" id="IPR021908">
    <property type="entry name" value="YfbK_C"/>
</dbReference>
<dbReference type="Gene3D" id="3.40.50.410">
    <property type="entry name" value="von Willebrand factor, type A domain"/>
    <property type="match status" value="1"/>
</dbReference>
<accession>A0A1N7APR1</accession>
<dbReference type="SUPFAM" id="SSF49464">
    <property type="entry name" value="Carboxypeptidase regulatory domain-like"/>
    <property type="match status" value="1"/>
</dbReference>
<name>A0A1N7APR1_9BACT</name>
<dbReference type="InterPro" id="IPR051266">
    <property type="entry name" value="CLCR"/>
</dbReference>
<keyword evidence="3" id="KW-1185">Reference proteome</keyword>
<sequence length="639" mass="70015">MESLCRWHHVGNQNIIAMKKNLFLLFALLLFGLTATAQSRTLTGTVTDANDGNPLPGVSIIIKGTSKGAATDQYGRYSLSIPDDNATLVFRFLGYMTQEIKVGKREVLDVKMQVDNRQLSEVVVVEQSLPRALAGKVAGVFSGRNRAENMTYAAAPVFDAAPLVHNTENYDFIKENSFLDAQKNPLSTFSIDVDNASYSNVRRFLNQGQRPPADAVRIEEMVNYFNYDYPQPTGDVPFSVTTELSACPWNKQNQLLHIGLQGKRVPTDQLPPSNLVFLIDVSGSMFSPDKLPLVKAGLKLLVEELRPQDQVSMVVYAGAAGLVLPSTSGKEKMKIIAALDQLEAGGSTAGGAGINLAYKVAEENFVKGGNNRVILASDGDFNVGVSSDSEMQRLIEKKRETGVFLTVLGFGTGNLKDSRMEQLANKGNGNYAYIDNIREAQKVFVNEFGGTLFTIAKDVKLQLEFNPAKVKAYRLIGYENRALANEEFNDDKKDAGDMGSGHTVTALYEIVPAGADSETQAGQVDELKYQKTTLDPKAKRTDEMLTMKLRYKEPDGETSRLMTTTVSSRAIPSAQTSDNFRFSAAVAACGMLLRDSEFKGNASFPMVLELAKNARGKDEEGYRIEFVNLVKSMGLLSER</sequence>
<dbReference type="PANTHER" id="PTHR10579:SF43">
    <property type="entry name" value="ZINC FINGER (C3HC4-TYPE RING FINGER) FAMILY PROTEIN"/>
    <property type="match status" value="1"/>
</dbReference>
<dbReference type="PROSITE" id="PS50234">
    <property type="entry name" value="VWFA"/>
    <property type="match status" value="1"/>
</dbReference>
<feature type="domain" description="VWFA" evidence="1">
    <location>
        <begin position="274"/>
        <end position="452"/>
    </location>
</feature>
<dbReference type="PROSITE" id="PS00435">
    <property type="entry name" value="PEROXIDASE_1"/>
    <property type="match status" value="1"/>
</dbReference>